<evidence type="ECO:0000313" key="3">
    <source>
        <dbReference type="Proteomes" id="UP000649739"/>
    </source>
</evidence>
<dbReference type="InterPro" id="IPR043917">
    <property type="entry name" value="DUF5753"/>
</dbReference>
<comment type="caution">
    <text evidence="2">The sequence shown here is derived from an EMBL/GenBank/DDBJ whole genome shotgun (WGS) entry which is preliminary data.</text>
</comment>
<dbReference type="Proteomes" id="UP000649739">
    <property type="component" value="Unassembled WGS sequence"/>
</dbReference>
<organism evidence="2 3">
    <name type="scientific">Pilimelia anulata</name>
    <dbReference type="NCBI Taxonomy" id="53371"/>
    <lineage>
        <taxon>Bacteria</taxon>
        <taxon>Bacillati</taxon>
        <taxon>Actinomycetota</taxon>
        <taxon>Actinomycetes</taxon>
        <taxon>Micromonosporales</taxon>
        <taxon>Micromonosporaceae</taxon>
        <taxon>Pilimelia</taxon>
    </lineage>
</organism>
<gene>
    <name evidence="2" type="ORF">GCM10010123_35470</name>
</gene>
<evidence type="ECO:0000313" key="2">
    <source>
        <dbReference type="EMBL" id="GGK02436.1"/>
    </source>
</evidence>
<protein>
    <recommendedName>
        <fullName evidence="1">DUF5753 domain-containing protein</fullName>
    </recommendedName>
</protein>
<reference evidence="2" key="2">
    <citation type="submission" date="2020-09" db="EMBL/GenBank/DDBJ databases">
        <authorList>
            <person name="Sun Q."/>
            <person name="Ohkuma M."/>
        </authorList>
    </citation>
    <scope>NUCLEOTIDE SEQUENCE</scope>
    <source>
        <strain evidence="2">JCM 3090</strain>
    </source>
</reference>
<proteinExistence type="predicted"/>
<dbReference type="AlphaFoldDB" id="A0A8J3B8P7"/>
<dbReference type="EMBL" id="BMQB01000008">
    <property type="protein sequence ID" value="GGK02436.1"/>
    <property type="molecule type" value="Genomic_DNA"/>
</dbReference>
<dbReference type="Pfam" id="PF19054">
    <property type="entry name" value="DUF5753"/>
    <property type="match status" value="1"/>
</dbReference>
<sequence>MGAPNSLATYDRTTVFRIHEVNVLPVVFQTEPYMRALIGYWRDFYDAPDDSAELIAFRHRRNARALNPGKRIVAVLAEDVLRTRFCDPAVHAAQLLHLLSIMLLPYVSVGIIPSDRLRRGIASIGFWIFDDGLVMLETPSAQLRVTQPAEICTYVRLFEDFQRQAEHGAAAWALVHRAMMALGDH</sequence>
<name>A0A8J3B8P7_9ACTN</name>
<accession>A0A8J3B8P7</accession>
<keyword evidence="3" id="KW-1185">Reference proteome</keyword>
<feature type="domain" description="DUF5753" evidence="1">
    <location>
        <begin position="14"/>
        <end position="175"/>
    </location>
</feature>
<reference evidence="2" key="1">
    <citation type="journal article" date="2014" name="Int. J. Syst. Evol. Microbiol.">
        <title>Complete genome sequence of Corynebacterium casei LMG S-19264T (=DSM 44701T), isolated from a smear-ripened cheese.</title>
        <authorList>
            <consortium name="US DOE Joint Genome Institute (JGI-PGF)"/>
            <person name="Walter F."/>
            <person name="Albersmeier A."/>
            <person name="Kalinowski J."/>
            <person name="Ruckert C."/>
        </authorList>
    </citation>
    <scope>NUCLEOTIDE SEQUENCE</scope>
    <source>
        <strain evidence="2">JCM 3090</strain>
    </source>
</reference>
<evidence type="ECO:0000259" key="1">
    <source>
        <dbReference type="Pfam" id="PF19054"/>
    </source>
</evidence>